<gene>
    <name evidence="2" type="ORF">ETD83_19920</name>
</gene>
<proteinExistence type="predicted"/>
<comment type="caution">
    <text evidence="2">The sequence shown here is derived from an EMBL/GenBank/DDBJ whole genome shotgun (WGS) entry which is preliminary data.</text>
</comment>
<sequence length="212" mass="22147">MVGVLALVGIGAFLVLESDDNDSSRTSSFPSYTPSSPIDSPEPSPTESSGGGSDPTSVLGPTIRTAKGNTFTRAGTRTASCITRANTKLRTTLRAYPCIGVMHSAVYANPSRNIITSVSIAKFTSPSAASSVSRVTSSKGWPLLLTPSDASGLPQPRANPAYWTRSWTRGSNVIYAQSYWSSGAETGGRTGSVFSTAGELGVEVTNTLIWTD</sequence>
<evidence type="ECO:0000313" key="2">
    <source>
        <dbReference type="EMBL" id="TMQ97815.1"/>
    </source>
</evidence>
<name>A0A5C4JC42_9ACTN</name>
<reference evidence="2 3" key="1">
    <citation type="submission" date="2019-05" db="EMBL/GenBank/DDBJ databases">
        <title>Draft genome sequence of Actinomadura sp. 14C53.</title>
        <authorList>
            <person name="Saricaoglu S."/>
            <person name="Isik K."/>
        </authorList>
    </citation>
    <scope>NUCLEOTIDE SEQUENCE [LARGE SCALE GENOMIC DNA]</scope>
    <source>
        <strain evidence="2 3">14C53</strain>
    </source>
</reference>
<accession>A0A5C4JC42</accession>
<dbReference type="OrthoDB" id="3477077at2"/>
<evidence type="ECO:0000256" key="1">
    <source>
        <dbReference type="SAM" id="MobiDB-lite"/>
    </source>
</evidence>
<feature type="compositionally biased region" description="Low complexity" evidence="1">
    <location>
        <begin position="24"/>
        <end position="48"/>
    </location>
</feature>
<organism evidence="2 3">
    <name type="scientific">Actinomadura soli</name>
    <dbReference type="NCBI Taxonomy" id="2508997"/>
    <lineage>
        <taxon>Bacteria</taxon>
        <taxon>Bacillati</taxon>
        <taxon>Actinomycetota</taxon>
        <taxon>Actinomycetes</taxon>
        <taxon>Streptosporangiales</taxon>
        <taxon>Thermomonosporaceae</taxon>
        <taxon>Actinomadura</taxon>
    </lineage>
</organism>
<keyword evidence="3" id="KW-1185">Reference proteome</keyword>
<dbReference type="AlphaFoldDB" id="A0A5C4JC42"/>
<feature type="region of interest" description="Disordered" evidence="1">
    <location>
        <begin position="20"/>
        <end position="70"/>
    </location>
</feature>
<dbReference type="EMBL" id="VCKW01000098">
    <property type="protein sequence ID" value="TMQ97815.1"/>
    <property type="molecule type" value="Genomic_DNA"/>
</dbReference>
<dbReference type="Proteomes" id="UP000309174">
    <property type="component" value="Unassembled WGS sequence"/>
</dbReference>
<evidence type="ECO:0000313" key="3">
    <source>
        <dbReference type="Proteomes" id="UP000309174"/>
    </source>
</evidence>
<protein>
    <submittedName>
        <fullName evidence="2">Uncharacterized protein</fullName>
    </submittedName>
</protein>